<dbReference type="GO" id="GO:0042744">
    <property type="term" value="P:hydrogen peroxide catabolic process"/>
    <property type="evidence" value="ECO:0007669"/>
    <property type="project" value="TreeGrafter"/>
</dbReference>
<dbReference type="InterPro" id="IPR050217">
    <property type="entry name" value="Peroxiredoxin"/>
</dbReference>
<dbReference type="GO" id="GO:0033554">
    <property type="term" value="P:cellular response to stress"/>
    <property type="evidence" value="ECO:0007669"/>
    <property type="project" value="TreeGrafter"/>
</dbReference>
<feature type="region of interest" description="Disordered" evidence="5">
    <location>
        <begin position="206"/>
        <end position="231"/>
    </location>
</feature>
<dbReference type="InterPro" id="IPR036249">
    <property type="entry name" value="Thioredoxin-like_sf"/>
</dbReference>
<dbReference type="EMBL" id="GACK01001016">
    <property type="protein sequence ID" value="JAA64018.1"/>
    <property type="molecule type" value="mRNA"/>
</dbReference>
<sequence>TWRLWGGAPFVLRSQRWSVGSLRAHASDAHSPHVATVADELVFSLLYVPIYAFTTKLMGHFFAEPMEEQVTALSPLHSNQVTEVTAETRAAKRKSSGSSNTTPSIKWYKQKFRDSWLQDERFKNWLVSVPNDPYRARCKLCNADLRAGKSELEKHARTKHHRDTVKAVEDVKALLGFANQAEAQTLPEMTEMQSADQSNNSFQVQEEELSRPMTTLAPRRRRSSPPPVASAPAVRCHLPPLGILPQVQCHAPDFKGIAVVDSQVREIQLSDYEGKFLLLFFYPQDFSLACPSELVEYSERAAEFRSLNTEILAISTDSYCTHLAWTNTPRKLGGLGKVNVPLMSDFTKKISKDYNVLLEETGTALRASFIIDTKGMIRQITINDVNLYRSVDETLRLLKALQYVEKHGAAICASWEPEPAGARGGERTSARSRVDK</sequence>
<organism evidence="7">
    <name type="scientific">Rhipicephalus pulchellus</name>
    <name type="common">Yellow backed tick</name>
    <name type="synonym">Dermacentor pulchellus</name>
    <dbReference type="NCBI Taxonomy" id="72859"/>
    <lineage>
        <taxon>Eukaryota</taxon>
        <taxon>Metazoa</taxon>
        <taxon>Ecdysozoa</taxon>
        <taxon>Arthropoda</taxon>
        <taxon>Chelicerata</taxon>
        <taxon>Arachnida</taxon>
        <taxon>Acari</taxon>
        <taxon>Parasitiformes</taxon>
        <taxon>Ixodida</taxon>
        <taxon>Ixodoidea</taxon>
        <taxon>Ixodidae</taxon>
        <taxon>Rhipicephalinae</taxon>
        <taxon>Rhipicephalus</taxon>
        <taxon>Rhipicephalus</taxon>
    </lineage>
</organism>
<dbReference type="SUPFAM" id="SSF52833">
    <property type="entry name" value="Thioredoxin-like"/>
    <property type="match status" value="1"/>
</dbReference>
<feature type="domain" description="Thioredoxin" evidence="6">
    <location>
        <begin position="245"/>
        <end position="403"/>
    </location>
</feature>
<evidence type="ECO:0000256" key="1">
    <source>
        <dbReference type="ARBA" id="ARBA00009796"/>
    </source>
</evidence>
<evidence type="ECO:0000259" key="6">
    <source>
        <dbReference type="PROSITE" id="PS51352"/>
    </source>
</evidence>
<evidence type="ECO:0000256" key="5">
    <source>
        <dbReference type="SAM" id="MobiDB-lite"/>
    </source>
</evidence>
<evidence type="ECO:0000256" key="2">
    <source>
        <dbReference type="ARBA" id="ARBA00013017"/>
    </source>
</evidence>
<dbReference type="GO" id="GO:0005829">
    <property type="term" value="C:cytosol"/>
    <property type="evidence" value="ECO:0007669"/>
    <property type="project" value="TreeGrafter"/>
</dbReference>
<dbReference type="CDD" id="cd03015">
    <property type="entry name" value="PRX_Typ2cys"/>
    <property type="match status" value="1"/>
</dbReference>
<dbReference type="InterPro" id="IPR000866">
    <property type="entry name" value="AhpC/TSA"/>
</dbReference>
<feature type="non-terminal residue" evidence="7">
    <location>
        <position position="1"/>
    </location>
</feature>
<accession>L7ML65</accession>
<dbReference type="EC" id="1.11.1.24" evidence="2"/>
<dbReference type="PANTHER" id="PTHR10681:SF128">
    <property type="entry name" value="THIOREDOXIN-DEPENDENT PEROXIDE REDUCTASE, MITOCHONDRIAL"/>
    <property type="match status" value="1"/>
</dbReference>
<dbReference type="AlphaFoldDB" id="L7ML65"/>
<evidence type="ECO:0000256" key="3">
    <source>
        <dbReference type="ARBA" id="ARBA00023002"/>
    </source>
</evidence>
<dbReference type="GO" id="GO:0005739">
    <property type="term" value="C:mitochondrion"/>
    <property type="evidence" value="ECO:0007669"/>
    <property type="project" value="TreeGrafter"/>
</dbReference>
<dbReference type="InterPro" id="IPR013766">
    <property type="entry name" value="Thioredoxin_domain"/>
</dbReference>
<dbReference type="GO" id="GO:0008379">
    <property type="term" value="F:thioredoxin peroxidase activity"/>
    <property type="evidence" value="ECO:0007669"/>
    <property type="project" value="TreeGrafter"/>
</dbReference>
<proteinExistence type="evidence at transcript level"/>
<dbReference type="GO" id="GO:0045454">
    <property type="term" value="P:cell redox homeostasis"/>
    <property type="evidence" value="ECO:0007669"/>
    <property type="project" value="TreeGrafter"/>
</dbReference>
<name>L7ML65_RHIPC</name>
<comment type="catalytic activity">
    <reaction evidence="4">
        <text>a hydroperoxide + [thioredoxin]-dithiol = an alcohol + [thioredoxin]-disulfide + H2O</text>
        <dbReference type="Rhea" id="RHEA:62620"/>
        <dbReference type="Rhea" id="RHEA-COMP:10698"/>
        <dbReference type="Rhea" id="RHEA-COMP:10700"/>
        <dbReference type="ChEBI" id="CHEBI:15377"/>
        <dbReference type="ChEBI" id="CHEBI:29950"/>
        <dbReference type="ChEBI" id="CHEBI:30879"/>
        <dbReference type="ChEBI" id="CHEBI:35924"/>
        <dbReference type="ChEBI" id="CHEBI:50058"/>
        <dbReference type="EC" id="1.11.1.24"/>
    </reaction>
</comment>
<dbReference type="Pfam" id="PF00578">
    <property type="entry name" value="AhpC-TSA"/>
    <property type="match status" value="1"/>
</dbReference>
<dbReference type="PROSITE" id="PS51352">
    <property type="entry name" value="THIOREDOXIN_2"/>
    <property type="match status" value="1"/>
</dbReference>
<evidence type="ECO:0000256" key="4">
    <source>
        <dbReference type="ARBA" id="ARBA00049091"/>
    </source>
</evidence>
<dbReference type="Gene3D" id="3.40.30.10">
    <property type="entry name" value="Glutaredoxin"/>
    <property type="match status" value="1"/>
</dbReference>
<protein>
    <recommendedName>
        <fullName evidence="2">thioredoxin-dependent peroxiredoxin</fullName>
        <ecNumber evidence="2">1.11.1.24</ecNumber>
    </recommendedName>
</protein>
<keyword evidence="3" id="KW-0560">Oxidoreductase</keyword>
<reference evidence="7" key="1">
    <citation type="submission" date="2012-11" db="EMBL/GenBank/DDBJ databases">
        <authorList>
            <person name="Lucero-Rivera Y.E."/>
            <person name="Tovar-Ramirez D."/>
        </authorList>
    </citation>
    <scope>NUCLEOTIDE SEQUENCE</scope>
    <source>
        <tissue evidence="7">Salivary gland</tissue>
    </source>
</reference>
<reference evidence="7" key="2">
    <citation type="journal article" date="2015" name="J. Proteomics">
        <title>Sexual differences in the sialomes of the zebra tick, Rhipicephalus pulchellus.</title>
        <authorList>
            <person name="Tan A.W."/>
            <person name="Francischetti I.M."/>
            <person name="Slovak M."/>
            <person name="Kini R.M."/>
            <person name="Ribeiro J.M."/>
        </authorList>
    </citation>
    <scope>NUCLEOTIDE SEQUENCE</scope>
    <source>
        <tissue evidence="7">Salivary gland</tissue>
    </source>
</reference>
<dbReference type="PANTHER" id="PTHR10681">
    <property type="entry name" value="THIOREDOXIN PEROXIDASE"/>
    <property type="match status" value="1"/>
</dbReference>
<dbReference type="GO" id="GO:0006979">
    <property type="term" value="P:response to oxidative stress"/>
    <property type="evidence" value="ECO:0007669"/>
    <property type="project" value="TreeGrafter"/>
</dbReference>
<evidence type="ECO:0000313" key="7">
    <source>
        <dbReference type="EMBL" id="JAA64018.1"/>
    </source>
</evidence>
<comment type="similarity">
    <text evidence="1">Belongs to the peroxiredoxin family. AhpC/Prx1 subfamily.</text>
</comment>